<keyword evidence="2" id="KW-0808">Transferase</keyword>
<dbReference type="SMART" id="SM00220">
    <property type="entry name" value="S_TKc"/>
    <property type="match status" value="1"/>
</dbReference>
<feature type="region of interest" description="Disordered" evidence="11">
    <location>
        <begin position="301"/>
        <end position="359"/>
    </location>
</feature>
<evidence type="ECO:0000256" key="1">
    <source>
        <dbReference type="ARBA" id="ARBA00022527"/>
    </source>
</evidence>
<dbReference type="PROSITE" id="PS50081">
    <property type="entry name" value="ZF_DAG_PE_2"/>
    <property type="match status" value="1"/>
</dbReference>
<dbReference type="SMART" id="SM00109">
    <property type="entry name" value="C1"/>
    <property type="match status" value="1"/>
</dbReference>
<accession>A0A423T8M6</accession>
<dbReference type="Gene3D" id="1.10.150.50">
    <property type="entry name" value="Transcription Factor, Ets-1"/>
    <property type="match status" value="1"/>
</dbReference>
<evidence type="ECO:0000259" key="12">
    <source>
        <dbReference type="PROSITE" id="PS50011"/>
    </source>
</evidence>
<dbReference type="Gene3D" id="1.10.510.10">
    <property type="entry name" value="Transferase(Phosphotransferase) domain 1"/>
    <property type="match status" value="2"/>
</dbReference>
<organism evidence="14 15">
    <name type="scientific">Penaeus vannamei</name>
    <name type="common">Whiteleg shrimp</name>
    <name type="synonym">Litopenaeus vannamei</name>
    <dbReference type="NCBI Taxonomy" id="6689"/>
    <lineage>
        <taxon>Eukaryota</taxon>
        <taxon>Metazoa</taxon>
        <taxon>Ecdysozoa</taxon>
        <taxon>Arthropoda</taxon>
        <taxon>Crustacea</taxon>
        <taxon>Multicrustacea</taxon>
        <taxon>Malacostraca</taxon>
        <taxon>Eumalacostraca</taxon>
        <taxon>Eucarida</taxon>
        <taxon>Decapoda</taxon>
        <taxon>Dendrobranchiata</taxon>
        <taxon>Penaeoidea</taxon>
        <taxon>Penaeidae</taxon>
        <taxon>Penaeus</taxon>
    </lineage>
</organism>
<feature type="compositionally biased region" description="Polar residues" evidence="11">
    <location>
        <begin position="262"/>
        <end position="274"/>
    </location>
</feature>
<gene>
    <name evidence="14" type="ORF">C7M84_008792</name>
</gene>
<dbReference type="Pfam" id="PF07714">
    <property type="entry name" value="PK_Tyr_Ser-Thr"/>
    <property type="match status" value="2"/>
</dbReference>
<feature type="compositionally biased region" description="Basic and acidic residues" evidence="11">
    <location>
        <begin position="314"/>
        <end position="331"/>
    </location>
</feature>
<evidence type="ECO:0000256" key="11">
    <source>
        <dbReference type="SAM" id="MobiDB-lite"/>
    </source>
</evidence>
<comment type="catalytic activity">
    <reaction evidence="9">
        <text>L-seryl-[protein] + ATP = O-phospho-L-seryl-[protein] + ADP + H(+)</text>
        <dbReference type="Rhea" id="RHEA:17989"/>
        <dbReference type="Rhea" id="RHEA-COMP:9863"/>
        <dbReference type="Rhea" id="RHEA-COMP:11604"/>
        <dbReference type="ChEBI" id="CHEBI:15378"/>
        <dbReference type="ChEBI" id="CHEBI:29999"/>
        <dbReference type="ChEBI" id="CHEBI:30616"/>
        <dbReference type="ChEBI" id="CHEBI:83421"/>
        <dbReference type="ChEBI" id="CHEBI:456216"/>
        <dbReference type="EC" id="2.7.11.1"/>
    </reaction>
</comment>
<evidence type="ECO:0000256" key="2">
    <source>
        <dbReference type="ARBA" id="ARBA00022679"/>
    </source>
</evidence>
<dbReference type="AlphaFoldDB" id="A0A423T8M6"/>
<name>A0A423T8M6_PENVA</name>
<feature type="binding site" evidence="10">
    <location>
        <position position="677"/>
    </location>
    <ligand>
        <name>ATP</name>
        <dbReference type="ChEBI" id="CHEBI:30616"/>
    </ligand>
</feature>
<evidence type="ECO:0000313" key="15">
    <source>
        <dbReference type="Proteomes" id="UP000283509"/>
    </source>
</evidence>
<dbReference type="FunFam" id="3.30.200.20:FF:000034">
    <property type="entry name" value="Kinase suppressor of Ras 1"/>
    <property type="match status" value="1"/>
</dbReference>
<dbReference type="InterPro" id="IPR011009">
    <property type="entry name" value="Kinase-like_dom_sf"/>
</dbReference>
<dbReference type="Gene3D" id="3.30.200.20">
    <property type="entry name" value="Phosphorylase Kinase, domain 1"/>
    <property type="match status" value="1"/>
</dbReference>
<dbReference type="Pfam" id="PF00130">
    <property type="entry name" value="C1_1"/>
    <property type="match status" value="1"/>
</dbReference>
<keyword evidence="15" id="KW-1185">Reference proteome</keyword>
<dbReference type="GO" id="GO:0046872">
    <property type="term" value="F:metal ion binding"/>
    <property type="evidence" value="ECO:0007669"/>
    <property type="project" value="UniProtKB-KW"/>
</dbReference>
<dbReference type="InterPro" id="IPR002219">
    <property type="entry name" value="PKC_DAG/PE"/>
</dbReference>
<dbReference type="GO" id="GO:0004674">
    <property type="term" value="F:protein serine/threonine kinase activity"/>
    <property type="evidence" value="ECO:0007669"/>
    <property type="project" value="UniProtKB-KW"/>
</dbReference>
<feature type="compositionally biased region" description="Basic and acidic residues" evidence="11">
    <location>
        <begin position="577"/>
        <end position="587"/>
    </location>
</feature>
<dbReference type="GO" id="GO:0006950">
    <property type="term" value="P:response to stress"/>
    <property type="evidence" value="ECO:0007669"/>
    <property type="project" value="UniProtKB-ARBA"/>
</dbReference>
<comment type="catalytic activity">
    <reaction evidence="8">
        <text>L-threonyl-[protein] + ATP = O-phospho-L-threonyl-[protein] + ADP + H(+)</text>
        <dbReference type="Rhea" id="RHEA:46608"/>
        <dbReference type="Rhea" id="RHEA-COMP:11060"/>
        <dbReference type="Rhea" id="RHEA-COMP:11605"/>
        <dbReference type="ChEBI" id="CHEBI:15378"/>
        <dbReference type="ChEBI" id="CHEBI:30013"/>
        <dbReference type="ChEBI" id="CHEBI:30616"/>
        <dbReference type="ChEBI" id="CHEBI:61977"/>
        <dbReference type="ChEBI" id="CHEBI:456216"/>
        <dbReference type="EC" id="2.7.11.1"/>
    </reaction>
</comment>
<evidence type="ECO:0000256" key="10">
    <source>
        <dbReference type="PROSITE-ProRule" id="PRU10141"/>
    </source>
</evidence>
<reference evidence="14 15" key="1">
    <citation type="submission" date="2018-04" db="EMBL/GenBank/DDBJ databases">
        <authorList>
            <person name="Zhang X."/>
            <person name="Yuan J."/>
            <person name="Li F."/>
            <person name="Xiang J."/>
        </authorList>
    </citation>
    <scope>NUCLEOTIDE SEQUENCE [LARGE SCALE GENOMIC DNA]</scope>
    <source>
        <tissue evidence="14">Muscle</tissue>
    </source>
</reference>
<dbReference type="InterPro" id="IPR001245">
    <property type="entry name" value="Ser-Thr/Tyr_kinase_cat_dom"/>
</dbReference>
<feature type="region of interest" description="Disordered" evidence="11">
    <location>
        <begin position="552"/>
        <end position="636"/>
    </location>
</feature>
<feature type="compositionally biased region" description="Low complexity" evidence="11">
    <location>
        <begin position="173"/>
        <end position="185"/>
    </location>
</feature>
<keyword evidence="1" id="KW-0723">Serine/threonine-protein kinase</keyword>
<dbReference type="InterPro" id="IPR051681">
    <property type="entry name" value="Ser/Thr_Kinases-Pseudokinases"/>
</dbReference>
<feature type="compositionally biased region" description="Polar residues" evidence="11">
    <location>
        <begin position="332"/>
        <end position="343"/>
    </location>
</feature>
<dbReference type="InterPro" id="IPR008271">
    <property type="entry name" value="Ser/Thr_kinase_AS"/>
</dbReference>
<dbReference type="PANTHER" id="PTHR44329">
    <property type="entry name" value="SERINE/THREONINE-PROTEIN KINASE TNNI3K-RELATED"/>
    <property type="match status" value="1"/>
</dbReference>
<keyword evidence="6" id="KW-0862">Zinc</keyword>
<evidence type="ECO:0000256" key="3">
    <source>
        <dbReference type="ARBA" id="ARBA00022723"/>
    </source>
</evidence>
<dbReference type="InterPro" id="IPR013761">
    <property type="entry name" value="SAM/pointed_sf"/>
</dbReference>
<evidence type="ECO:0000256" key="9">
    <source>
        <dbReference type="ARBA" id="ARBA00048679"/>
    </source>
</evidence>
<comment type="caution">
    <text evidence="14">The sequence shown here is derived from an EMBL/GenBank/DDBJ whole genome shotgun (WGS) entry which is preliminary data.</text>
</comment>
<feature type="compositionally biased region" description="Low complexity" evidence="11">
    <location>
        <begin position="499"/>
        <end position="518"/>
    </location>
</feature>
<keyword evidence="3" id="KW-0479">Metal-binding</keyword>
<feature type="domain" description="Protein kinase" evidence="12">
    <location>
        <begin position="651"/>
        <end position="896"/>
    </location>
</feature>
<dbReference type="SUPFAM" id="SSF56112">
    <property type="entry name" value="Protein kinase-like (PK-like)"/>
    <property type="match status" value="1"/>
</dbReference>
<feature type="compositionally biased region" description="Polar residues" evidence="11">
    <location>
        <begin position="205"/>
        <end position="218"/>
    </location>
</feature>
<feature type="domain" description="Phorbol-ester/DAG-type" evidence="13">
    <location>
        <begin position="382"/>
        <end position="432"/>
    </location>
</feature>
<dbReference type="InterPro" id="IPR025561">
    <property type="entry name" value="KSR_SAM-like_dom"/>
</dbReference>
<feature type="compositionally biased region" description="Pro residues" evidence="11">
    <location>
        <begin position="186"/>
        <end position="200"/>
    </location>
</feature>
<evidence type="ECO:0000256" key="8">
    <source>
        <dbReference type="ARBA" id="ARBA00047899"/>
    </source>
</evidence>
<dbReference type="CDD" id="cd20812">
    <property type="entry name" value="C1_KSR"/>
    <property type="match status" value="1"/>
</dbReference>
<proteinExistence type="predicted"/>
<evidence type="ECO:0000313" key="14">
    <source>
        <dbReference type="EMBL" id="ROT72799.1"/>
    </source>
</evidence>
<feature type="compositionally biased region" description="Gly residues" evidence="11">
    <location>
        <begin position="453"/>
        <end position="463"/>
    </location>
</feature>
<keyword evidence="4 10" id="KW-0547">Nucleotide-binding</keyword>
<dbReference type="InterPro" id="IPR046349">
    <property type="entry name" value="C1-like_sf"/>
</dbReference>
<dbReference type="PROSITE" id="PS00107">
    <property type="entry name" value="PROTEIN_KINASE_ATP"/>
    <property type="match status" value="1"/>
</dbReference>
<keyword evidence="5 14" id="KW-0418">Kinase</keyword>
<evidence type="ECO:0000259" key="13">
    <source>
        <dbReference type="PROSITE" id="PS50081"/>
    </source>
</evidence>
<feature type="region of interest" description="Disordered" evidence="11">
    <location>
        <begin position="876"/>
        <end position="896"/>
    </location>
</feature>
<evidence type="ECO:0000256" key="5">
    <source>
        <dbReference type="ARBA" id="ARBA00022777"/>
    </source>
</evidence>
<dbReference type="PROSITE" id="PS50011">
    <property type="entry name" value="PROTEIN_KINASE_DOM"/>
    <property type="match status" value="1"/>
</dbReference>
<dbReference type="PANTHER" id="PTHR44329:SF253">
    <property type="entry name" value="KINASE SUPPRESSOR OF RAS 2"/>
    <property type="match status" value="1"/>
</dbReference>
<dbReference type="Pfam" id="PF13543">
    <property type="entry name" value="SAM_KSR1"/>
    <property type="match status" value="1"/>
</dbReference>
<dbReference type="EMBL" id="QCYY01002111">
    <property type="protein sequence ID" value="ROT72799.1"/>
    <property type="molecule type" value="Genomic_DNA"/>
</dbReference>
<evidence type="ECO:0000256" key="4">
    <source>
        <dbReference type="ARBA" id="ARBA00022741"/>
    </source>
</evidence>
<sequence>MSIAYQPTHDGPFGGRYPHLPAVSKSGKLVKLFSLQLVTKRHLPSGVPLPRELQLYPSLKQWLQVVGLCKDSVIGMCQRVSTLEGLLEKRENELRNILNDYGADKSEAHKLARAMHNLKRYTEIQMQGQAGDPNNSDLPLYWDSWENCPPSPRASTRAQRECRSSVSSNKGAPVSQRSSDDSSTPSSPPPPLSLVPPLSPGGPLHTSSTLNLPGSITVFSEKRYTPPPTPSIIPKGKSSGDKKFPTTPPPGKKYQTGLLNPLQPSLGRSTSHESQLAPRAEGHEQQSSALLSLEQLVTRRTRLHSESEASADNSGKRVDGSRTRTDVRDLKTPQNSPAPSTLASPIKSPHYPDPAKDDSHIMKSTLSVPKSPRTPTLAGSMGHNVQHRFIKTIKSATCGYCHHKFAILGGLKCKECSYKCHRECEPKVPPSCGLPQELLILFADTWKKVGMDGSGGLHRGGTPGVSPSHHHPNDVFSPLRVGQMSNSQPSISIPSFQDPNSSSNTSSCNSSTPSSPALIISASPARHDAFHFPTTRGFHFPEVNEDCGDIPLDMRLISPRPPTKASISASSTQSDVIDSRQSHDSDRTVSQTSGSGSTGTDDSERTIAGRVDSQDSTVSDGENADPRCTRQNSVSSVSQSLREWDIPYDDLDRGEVIGRGRFGIVYSGNWHGQVAIKELRMDYVNDEKTLEAFKAEVSTFRKTRHENLVLFMGACMKPPRLAIVTSLCKGMTLYKHIHVLKDKFNMSRTILIAQQISQGMGYLHARGIVHKDLKTKNIFLESGKVVITDFGLFNVTRLCHDSSTVWYELLCGEWPHKGLPPEAIIWQVGRGMKPSLAHLQASRDVKDILMACWSYRPDERPEFSTMLNSLTRLPKKRLHRSPSHPIHLSRSAESVL</sequence>
<feature type="compositionally biased region" description="Polar residues" evidence="11">
    <location>
        <begin position="565"/>
        <end position="576"/>
    </location>
</feature>
<dbReference type="InterPro" id="IPR017441">
    <property type="entry name" value="Protein_kinase_ATP_BS"/>
</dbReference>
<dbReference type="STRING" id="6689.A0A423T8M6"/>
<evidence type="ECO:0000256" key="6">
    <source>
        <dbReference type="ARBA" id="ARBA00022833"/>
    </source>
</evidence>
<feature type="region of interest" description="Disordered" evidence="11">
    <location>
        <begin position="150"/>
        <end position="287"/>
    </location>
</feature>
<feature type="region of interest" description="Disordered" evidence="11">
    <location>
        <begin position="453"/>
        <end position="518"/>
    </location>
</feature>
<dbReference type="InterPro" id="IPR000719">
    <property type="entry name" value="Prot_kinase_dom"/>
</dbReference>
<keyword evidence="7 10" id="KW-0067">ATP-binding</keyword>
<dbReference type="SUPFAM" id="SSF57889">
    <property type="entry name" value="Cysteine-rich domain"/>
    <property type="match status" value="1"/>
</dbReference>
<dbReference type="PROSITE" id="PS00108">
    <property type="entry name" value="PROTEIN_KINASE_ST"/>
    <property type="match status" value="1"/>
</dbReference>
<evidence type="ECO:0000256" key="7">
    <source>
        <dbReference type="ARBA" id="ARBA00022840"/>
    </source>
</evidence>
<dbReference type="Proteomes" id="UP000283509">
    <property type="component" value="Unassembled WGS sequence"/>
</dbReference>
<dbReference type="OrthoDB" id="774951at2759"/>
<dbReference type="Gene3D" id="3.30.60.20">
    <property type="match status" value="1"/>
</dbReference>
<reference evidence="14 15" key="2">
    <citation type="submission" date="2019-01" db="EMBL/GenBank/DDBJ databases">
        <title>The decoding of complex shrimp genome reveals the adaptation for benthos swimmer, frequently molting mechanism and breeding impact on genome.</title>
        <authorList>
            <person name="Sun Y."/>
            <person name="Gao Y."/>
            <person name="Yu Y."/>
        </authorList>
    </citation>
    <scope>NUCLEOTIDE SEQUENCE [LARGE SCALE GENOMIC DNA]</scope>
    <source>
        <tissue evidence="14">Muscle</tissue>
    </source>
</reference>
<feature type="compositionally biased region" description="Polar residues" evidence="11">
    <location>
        <begin position="483"/>
        <end position="498"/>
    </location>
</feature>
<dbReference type="GO" id="GO:0005524">
    <property type="term" value="F:ATP binding"/>
    <property type="evidence" value="ECO:0007669"/>
    <property type="project" value="UniProtKB-UniRule"/>
</dbReference>
<dbReference type="PROSITE" id="PS00479">
    <property type="entry name" value="ZF_DAG_PE_1"/>
    <property type="match status" value="1"/>
</dbReference>
<protein>
    <submittedName>
        <fullName evidence="14">Kinase suppressor of Ras 1</fullName>
    </submittedName>
</protein>